<sequence length="133" mass="14419">MNLTLRIWAISLVIQPICFGPLAPIIIPIELVGSIPGIIIFGIIVQILLKSDIPFSTKYLTLFISAGALGFLSSYLFLKCENMDIGASDNEALLFSIPATIAALGAVAFSHKKAKTAFLVNDDSKDSDSYYEY</sequence>
<evidence type="ECO:0000313" key="3">
    <source>
        <dbReference type="Proteomes" id="UP000323632"/>
    </source>
</evidence>
<keyword evidence="1" id="KW-0472">Membrane</keyword>
<evidence type="ECO:0000256" key="1">
    <source>
        <dbReference type="SAM" id="Phobius"/>
    </source>
</evidence>
<dbReference type="Proteomes" id="UP000323632">
    <property type="component" value="Unassembled WGS sequence"/>
</dbReference>
<dbReference type="RefSeq" id="WP_150031702.1">
    <property type="nucleotide sequence ID" value="NZ_VWSH01000001.1"/>
</dbReference>
<accession>A0A5M6CQ59</accession>
<reference evidence="2 3" key="1">
    <citation type="submission" date="2019-09" db="EMBL/GenBank/DDBJ databases">
        <title>Genome sequence and assembly of Taibaiella sp.</title>
        <authorList>
            <person name="Chhetri G."/>
        </authorList>
    </citation>
    <scope>NUCLEOTIDE SEQUENCE [LARGE SCALE GENOMIC DNA]</scope>
    <source>
        <strain evidence="2 3">KVB11</strain>
    </source>
</reference>
<feature type="transmembrane region" description="Helical" evidence="1">
    <location>
        <begin position="90"/>
        <end position="109"/>
    </location>
</feature>
<comment type="caution">
    <text evidence="2">The sequence shown here is derived from an EMBL/GenBank/DDBJ whole genome shotgun (WGS) entry which is preliminary data.</text>
</comment>
<dbReference type="AlphaFoldDB" id="A0A5M6CQ59"/>
<feature type="transmembrane region" description="Helical" evidence="1">
    <location>
        <begin position="7"/>
        <end position="27"/>
    </location>
</feature>
<feature type="transmembrane region" description="Helical" evidence="1">
    <location>
        <begin position="61"/>
        <end position="78"/>
    </location>
</feature>
<name>A0A5M6CQ59_9BACT</name>
<feature type="transmembrane region" description="Helical" evidence="1">
    <location>
        <begin position="33"/>
        <end position="49"/>
    </location>
</feature>
<evidence type="ECO:0000313" key="2">
    <source>
        <dbReference type="EMBL" id="KAA5537126.1"/>
    </source>
</evidence>
<organism evidence="2 3">
    <name type="scientific">Taibaiella lutea</name>
    <dbReference type="NCBI Taxonomy" id="2608001"/>
    <lineage>
        <taxon>Bacteria</taxon>
        <taxon>Pseudomonadati</taxon>
        <taxon>Bacteroidota</taxon>
        <taxon>Chitinophagia</taxon>
        <taxon>Chitinophagales</taxon>
        <taxon>Chitinophagaceae</taxon>
        <taxon>Taibaiella</taxon>
    </lineage>
</organism>
<protein>
    <submittedName>
        <fullName evidence="2">Uncharacterized protein</fullName>
    </submittedName>
</protein>
<dbReference type="EMBL" id="VWSH01000001">
    <property type="protein sequence ID" value="KAA5537126.1"/>
    <property type="molecule type" value="Genomic_DNA"/>
</dbReference>
<keyword evidence="1" id="KW-1133">Transmembrane helix</keyword>
<proteinExistence type="predicted"/>
<keyword evidence="1" id="KW-0812">Transmembrane</keyword>
<keyword evidence="3" id="KW-1185">Reference proteome</keyword>
<gene>
    <name evidence="2" type="ORF">F0919_05495</name>
</gene>